<evidence type="ECO:0000259" key="2">
    <source>
        <dbReference type="Pfam" id="PF13511"/>
    </source>
</evidence>
<dbReference type="RefSeq" id="WP_099017501.1">
    <property type="nucleotide sequence ID" value="NZ_NIHB01000001.1"/>
</dbReference>
<feature type="domain" description="DUF4124" evidence="2">
    <location>
        <begin position="24"/>
        <end position="56"/>
    </location>
</feature>
<evidence type="ECO:0000313" key="3">
    <source>
        <dbReference type="EMBL" id="TDR23891.1"/>
    </source>
</evidence>
<sequence>MNKHGLILGLLVVATWAQAAEEKKTIYKYTDEKGVTHYSETKPNENYKEADLPQLSVVPSTPIKNTASSSSSTEAVDPSVVTEFEILSPSNEQNIWGSGNKLTATVTGLTEAQQEIYTIQFSIDGEKQKPSDQRTQTFQNIHRGEHTVQAFLLNKFTLKQVRKTNTVTFYMHQHSIK</sequence>
<feature type="chain" id="PRO_5020735275" evidence="1">
    <location>
        <begin position="20"/>
        <end position="177"/>
    </location>
</feature>
<gene>
    <name evidence="3" type="ORF">C8D91_0758</name>
</gene>
<dbReference type="InterPro" id="IPR025392">
    <property type="entry name" value="DUF4124"/>
</dbReference>
<dbReference type="Pfam" id="PF13511">
    <property type="entry name" value="DUF4124"/>
    <property type="match status" value="1"/>
</dbReference>
<protein>
    <submittedName>
        <fullName evidence="3">Uncharacterized protein DUF4124</fullName>
    </submittedName>
</protein>
<reference evidence="3 4" key="1">
    <citation type="submission" date="2019-03" db="EMBL/GenBank/DDBJ databases">
        <title>Genomic Encyclopedia of Type Strains, Phase IV (KMG-IV): sequencing the most valuable type-strain genomes for metagenomic binning, comparative biology and taxonomic classification.</title>
        <authorList>
            <person name="Goeker M."/>
        </authorList>
    </citation>
    <scope>NUCLEOTIDE SEQUENCE [LARGE SCALE GENOMIC DNA]</scope>
    <source>
        <strain evidence="3 4">DSM 25488</strain>
    </source>
</reference>
<comment type="caution">
    <text evidence="3">The sequence shown here is derived from an EMBL/GenBank/DDBJ whole genome shotgun (WGS) entry which is preliminary data.</text>
</comment>
<evidence type="ECO:0000313" key="4">
    <source>
        <dbReference type="Proteomes" id="UP000295724"/>
    </source>
</evidence>
<keyword evidence="1" id="KW-0732">Signal</keyword>
<name>A0A4V3DIX1_9GAMM</name>
<dbReference type="EMBL" id="SNZB01000001">
    <property type="protein sequence ID" value="TDR23891.1"/>
    <property type="molecule type" value="Genomic_DNA"/>
</dbReference>
<feature type="signal peptide" evidence="1">
    <location>
        <begin position="1"/>
        <end position="19"/>
    </location>
</feature>
<evidence type="ECO:0000256" key="1">
    <source>
        <dbReference type="SAM" id="SignalP"/>
    </source>
</evidence>
<dbReference type="OrthoDB" id="7062774at2"/>
<accession>A0A4V3DIX1</accession>
<keyword evidence="4" id="KW-1185">Reference proteome</keyword>
<dbReference type="Proteomes" id="UP000295724">
    <property type="component" value="Unassembled WGS sequence"/>
</dbReference>
<proteinExistence type="predicted"/>
<dbReference type="AlphaFoldDB" id="A0A4V3DIX1"/>
<organism evidence="3 4">
    <name type="scientific">Marinicella litoralis</name>
    <dbReference type="NCBI Taxonomy" id="644220"/>
    <lineage>
        <taxon>Bacteria</taxon>
        <taxon>Pseudomonadati</taxon>
        <taxon>Pseudomonadota</taxon>
        <taxon>Gammaproteobacteria</taxon>
        <taxon>Lysobacterales</taxon>
        <taxon>Marinicellaceae</taxon>
        <taxon>Marinicella</taxon>
    </lineage>
</organism>